<dbReference type="CDD" id="cd09274">
    <property type="entry name" value="RNase_HI_RT_Ty3"/>
    <property type="match status" value="1"/>
</dbReference>
<keyword evidence="3" id="KW-0540">Nuclease</keyword>
<dbReference type="InterPro" id="IPR041373">
    <property type="entry name" value="RT_RNaseH"/>
</dbReference>
<dbReference type="GO" id="GO:0003964">
    <property type="term" value="F:RNA-directed DNA polymerase activity"/>
    <property type="evidence" value="ECO:0007669"/>
    <property type="project" value="UniProtKB-KW"/>
</dbReference>
<dbReference type="InterPro" id="IPR043502">
    <property type="entry name" value="DNA/RNA_pol_sf"/>
</dbReference>
<gene>
    <name evidence="8" type="ORF">O181_083992</name>
</gene>
<organism evidence="8 9">
    <name type="scientific">Austropuccinia psidii MF-1</name>
    <dbReference type="NCBI Taxonomy" id="1389203"/>
    <lineage>
        <taxon>Eukaryota</taxon>
        <taxon>Fungi</taxon>
        <taxon>Dikarya</taxon>
        <taxon>Basidiomycota</taxon>
        <taxon>Pucciniomycotina</taxon>
        <taxon>Pucciniomycetes</taxon>
        <taxon>Pucciniales</taxon>
        <taxon>Sphaerophragmiaceae</taxon>
        <taxon>Austropuccinia</taxon>
    </lineage>
</organism>
<evidence type="ECO:0000256" key="2">
    <source>
        <dbReference type="ARBA" id="ARBA00022695"/>
    </source>
</evidence>
<dbReference type="GO" id="GO:0016787">
    <property type="term" value="F:hydrolase activity"/>
    <property type="evidence" value="ECO:0007669"/>
    <property type="project" value="UniProtKB-KW"/>
</dbReference>
<dbReference type="PANTHER" id="PTHR37984:SF5">
    <property type="entry name" value="PROTEIN NYNRIN-LIKE"/>
    <property type="match status" value="1"/>
</dbReference>
<evidence type="ECO:0000256" key="1">
    <source>
        <dbReference type="ARBA" id="ARBA00022679"/>
    </source>
</evidence>
<evidence type="ECO:0000313" key="8">
    <source>
        <dbReference type="EMBL" id="MBW0544277.1"/>
    </source>
</evidence>
<dbReference type="Pfam" id="PF17917">
    <property type="entry name" value="RT_RNaseH"/>
    <property type="match status" value="1"/>
</dbReference>
<feature type="domain" description="Reverse transcriptase RNase H-like" evidence="7">
    <location>
        <begin position="87"/>
        <end position="170"/>
    </location>
</feature>
<keyword evidence="9" id="KW-1185">Reference proteome</keyword>
<dbReference type="PANTHER" id="PTHR37984">
    <property type="entry name" value="PROTEIN CBG26694"/>
    <property type="match status" value="1"/>
</dbReference>
<evidence type="ECO:0000256" key="4">
    <source>
        <dbReference type="ARBA" id="ARBA00022759"/>
    </source>
</evidence>
<accession>A0A9Q3FVF5</accession>
<evidence type="ECO:0000259" key="7">
    <source>
        <dbReference type="Pfam" id="PF17917"/>
    </source>
</evidence>
<protein>
    <recommendedName>
        <fullName evidence="7">Reverse transcriptase RNase H-like domain-containing protein</fullName>
    </recommendedName>
</protein>
<keyword evidence="1" id="KW-0808">Transferase</keyword>
<dbReference type="EMBL" id="AVOT02049106">
    <property type="protein sequence ID" value="MBW0544277.1"/>
    <property type="molecule type" value="Genomic_DNA"/>
</dbReference>
<name>A0A9Q3FVF5_9BASI</name>
<keyword evidence="6" id="KW-0695">RNA-directed DNA polymerase</keyword>
<sequence>MDLPPSSYYDSLEDLWDEEEETMMMVVSSVYRQYLDAFSKVKAAELPPHRGCDHCIKLEGSLPPAGVIYSLSNHESDTLRDYISENIDASNYALDAVLSQVSDSGKNLIVFNSCKLIPAELNYAINKKELLGIVWAFLLSLSSPFEVLTNHSSLQYFMSSKVLTRRQARCPEFHFTITYCPGGLATLPDALSCQESVYPERGEDFISKNTMNSQQLIKQDEVQPSRYFAVKV</sequence>
<dbReference type="OrthoDB" id="3095879at2759"/>
<dbReference type="Proteomes" id="UP000765509">
    <property type="component" value="Unassembled WGS sequence"/>
</dbReference>
<evidence type="ECO:0000256" key="6">
    <source>
        <dbReference type="ARBA" id="ARBA00022918"/>
    </source>
</evidence>
<dbReference type="SUPFAM" id="SSF56672">
    <property type="entry name" value="DNA/RNA polymerases"/>
    <property type="match status" value="1"/>
</dbReference>
<evidence type="ECO:0000256" key="5">
    <source>
        <dbReference type="ARBA" id="ARBA00022801"/>
    </source>
</evidence>
<evidence type="ECO:0000313" key="9">
    <source>
        <dbReference type="Proteomes" id="UP000765509"/>
    </source>
</evidence>
<comment type="caution">
    <text evidence="8">The sequence shown here is derived from an EMBL/GenBank/DDBJ whole genome shotgun (WGS) entry which is preliminary data.</text>
</comment>
<evidence type="ECO:0000256" key="3">
    <source>
        <dbReference type="ARBA" id="ARBA00022722"/>
    </source>
</evidence>
<dbReference type="GO" id="GO:0004519">
    <property type="term" value="F:endonuclease activity"/>
    <property type="evidence" value="ECO:0007669"/>
    <property type="project" value="UniProtKB-KW"/>
</dbReference>
<reference evidence="8" key="1">
    <citation type="submission" date="2021-03" db="EMBL/GenBank/DDBJ databases">
        <title>Draft genome sequence of rust myrtle Austropuccinia psidii MF-1, a brazilian biotype.</title>
        <authorList>
            <person name="Quecine M.C."/>
            <person name="Pachon D.M.R."/>
            <person name="Bonatelli M.L."/>
            <person name="Correr F.H."/>
            <person name="Franceschini L.M."/>
            <person name="Leite T.F."/>
            <person name="Margarido G.R.A."/>
            <person name="Almeida C.A."/>
            <person name="Ferrarezi J.A."/>
            <person name="Labate C.A."/>
        </authorList>
    </citation>
    <scope>NUCLEOTIDE SEQUENCE</scope>
    <source>
        <strain evidence="8">MF-1</strain>
    </source>
</reference>
<keyword evidence="5" id="KW-0378">Hydrolase</keyword>
<dbReference type="InterPro" id="IPR050951">
    <property type="entry name" value="Retrovirus_Pol_polyprotein"/>
</dbReference>
<proteinExistence type="predicted"/>
<keyword evidence="2" id="KW-0548">Nucleotidyltransferase</keyword>
<dbReference type="AlphaFoldDB" id="A0A9Q3FVF5"/>
<keyword evidence="4" id="KW-0255">Endonuclease</keyword>